<dbReference type="InterPro" id="IPR003874">
    <property type="entry name" value="CDC45"/>
</dbReference>
<protein>
    <submittedName>
        <fullName evidence="8">WSC domain-containing protein</fullName>
    </submittedName>
</protein>
<evidence type="ECO:0000313" key="7">
    <source>
        <dbReference type="Proteomes" id="UP000095280"/>
    </source>
</evidence>
<evidence type="ECO:0000256" key="5">
    <source>
        <dbReference type="ARBA" id="ARBA00023306"/>
    </source>
</evidence>
<sequence length="1640" mass="178686">MQARTHRFRGVPVRAEAEQPGVPLVQQLALRPRAVGETAQRPVLRVVQLVQQLRQPVSQLARPAASTVRLALQELVVQLVFGPLLQDASGWNRSRQHGGPRQLQRLMMAAELDEPAAGLGAQPHVAQDGDGSAVGEKKQPEAGLRQHTGDLAAVQRLALGAGLAKELQQGHVTGAGQRPALPGLAPVRHSRFSWRTRHRAASSDRSVSRLPATSLKADASIRADSAAASEELPLFRCPPRCCAGLDLRRCDFRCWLPASIRISEGRGGGGCCCCCCKNSSKIYWQLCPQATNLRDGAAPGAALELHDPLVGLTDSLRVGQHDGLHAELQLREVGRVFVGLQDQPVQLLVRQPLRLRPSPAAPETLRSPGRRTVVALQSPGHFLISPPRRLRGSYCCPSRRSKISLESLNLITTKVYFRNSGFVIWDFPPLRTVIVSKILTLTRFPGRRTPGGLTWCACAWCMLSQEAGDLYPNTSIGQQLTDARNGTANCKLRCQCAIYVSLVGSDPTNECRNLLRPAADLIFRPRRFSQQPVLRLSGLSHKMLVQLAALALQLLIPQASLAEAARQLTFRYLGCYVEGAPSGRDLGGIKGLAKLGPHPIASAIEGLAWNSSMTHELCGRICALGGFTYFGVQYSRVCSCDFTYGSYGPATESSCSYSCVGNATQKCGGYSRNSMFEIRYLDGNVFKRIAGGSVLQVTVSPGYSVTTGSLGSGRSLFDCLVECQAAASGCQAAFFTTGSRCHLLRQFKRSWKKHVAFAINRTVIWRAHLVVVVHDVGNVVPVCDAIQVVHVHVLEELAQSSFGNIQTPMGLHNAVEPYGSTLVARGAGSEAVVWEVARGRLQHDPSKGPADRQIQRRLEQAQWAKVTRQLTFRYLGCFFEGSPTRDLLGLRGLDQLGPLPGLTSITGMTLEMCSQLCALGGFTYFGVQYGTICSCDFSYGSSGPAPEADCSMGCDGNTSQKCGNGFRISMYEIRYQVEDIFETVAVASTQLVKVNLRYSVKTQTAGASRFLIGCLMECRAAASGCQAAFFTADSRCYLLRFAATPASVAALPGELVLVFVSLDPEGICAWKILQSLFKCQHTMYTLLPVANYLDVKDSFRDNCEGVSFGVLVNCGATIDIWETLQPPADFQFYVIDSHRPFHISNFYNQQQVHLLVSEGEEVTVPAYGVVFRDSDDENSDAEDADEDADPDAATAALSAAERRRARREWRSRRERALLEHEQFTYHGPTSSLLLLEQAFRTSRPSLSALWCAIVGHTWQLLSGRLDWDAYFEAVCGLQAHVTSWRNASSAASASATTLESQLQETISSPAELQFSRCLNLWLLRHWSLEDCMRCSPHTACALQLFGSRGRQRLLQFLADAGIAQREARQPFDCMSLQLQNGLENSFSRLAGKFKLDPERLFLPTFTAKAAFRPALVATDCALLCACHLTRGDFCAAIDCVTIECSEGVCRDLGLVRDWLSGQTEQVQALLDQGSVVNLGPFLFVSLPEQAGPAALHLLASLAQRGFPRQDAAGRPAAPAGHLPAAGVRRGPEFSTVFLGLPPVGAEDCRNVFRAAMLEAARGCRALGEAEFDGHAVRLHREDARKFCDALPDAFRPAAGSVASHSMPSSQSWPELSAPAEVADFRTPRHSLRNSRESCRC</sequence>
<dbReference type="PANTHER" id="PTHR10507">
    <property type="entry name" value="CDC45-RELATED PROTEIN"/>
    <property type="match status" value="1"/>
</dbReference>
<dbReference type="GO" id="GO:1902977">
    <property type="term" value="P:mitotic DNA replication preinitiation complex assembly"/>
    <property type="evidence" value="ECO:0007669"/>
    <property type="project" value="TreeGrafter"/>
</dbReference>
<dbReference type="Pfam" id="PF01822">
    <property type="entry name" value="WSC"/>
    <property type="match status" value="2"/>
</dbReference>
<dbReference type="InterPro" id="IPR002889">
    <property type="entry name" value="WSC_carb-bd"/>
</dbReference>
<keyword evidence="4" id="KW-0539">Nucleus</keyword>
<evidence type="ECO:0000256" key="2">
    <source>
        <dbReference type="ARBA" id="ARBA00010727"/>
    </source>
</evidence>
<dbReference type="GO" id="GO:0000727">
    <property type="term" value="P:double-strand break repair via break-induced replication"/>
    <property type="evidence" value="ECO:0007669"/>
    <property type="project" value="TreeGrafter"/>
</dbReference>
<keyword evidence="5" id="KW-0131">Cell cycle</keyword>
<proteinExistence type="inferred from homology"/>
<dbReference type="Pfam" id="PF02724">
    <property type="entry name" value="CDC45"/>
    <property type="match status" value="1"/>
</dbReference>
<dbReference type="WBParaSite" id="maker-uti_cns_0014679-snap-gene-0.3-mRNA-1">
    <property type="protein sequence ID" value="maker-uti_cns_0014679-snap-gene-0.3-mRNA-1"/>
    <property type="gene ID" value="maker-uti_cns_0014679-snap-gene-0.3"/>
</dbReference>
<dbReference type="GO" id="GO:0006270">
    <property type="term" value="P:DNA replication initiation"/>
    <property type="evidence" value="ECO:0007669"/>
    <property type="project" value="InterPro"/>
</dbReference>
<dbReference type="SMART" id="SM00321">
    <property type="entry name" value="WSC"/>
    <property type="match status" value="2"/>
</dbReference>
<evidence type="ECO:0000256" key="1">
    <source>
        <dbReference type="ARBA" id="ARBA00004123"/>
    </source>
</evidence>
<dbReference type="PANTHER" id="PTHR10507:SF0">
    <property type="entry name" value="CELL DIVISION CONTROL PROTEIN 45 HOMOLOG"/>
    <property type="match status" value="1"/>
</dbReference>
<comment type="similarity">
    <text evidence="2">Belongs to the CDC45 family.</text>
</comment>
<dbReference type="GO" id="GO:0003688">
    <property type="term" value="F:DNA replication origin binding"/>
    <property type="evidence" value="ECO:0007669"/>
    <property type="project" value="TreeGrafter"/>
</dbReference>
<dbReference type="GO" id="GO:0031261">
    <property type="term" value="C:DNA replication preinitiation complex"/>
    <property type="evidence" value="ECO:0007669"/>
    <property type="project" value="TreeGrafter"/>
</dbReference>
<reference evidence="8" key="1">
    <citation type="submission" date="2016-11" db="UniProtKB">
        <authorList>
            <consortium name="WormBaseParasite"/>
        </authorList>
    </citation>
    <scope>IDENTIFICATION</scope>
</reference>
<evidence type="ECO:0000259" key="6">
    <source>
        <dbReference type="PROSITE" id="PS51212"/>
    </source>
</evidence>
<organism evidence="7 8">
    <name type="scientific">Macrostomum lignano</name>
    <dbReference type="NCBI Taxonomy" id="282301"/>
    <lineage>
        <taxon>Eukaryota</taxon>
        <taxon>Metazoa</taxon>
        <taxon>Spiralia</taxon>
        <taxon>Lophotrochozoa</taxon>
        <taxon>Platyhelminthes</taxon>
        <taxon>Rhabditophora</taxon>
        <taxon>Macrostomorpha</taxon>
        <taxon>Macrostomida</taxon>
        <taxon>Macrostomidae</taxon>
        <taxon>Macrostomum</taxon>
    </lineage>
</organism>
<name>A0A1I8IPJ6_9PLAT</name>
<dbReference type="PROSITE" id="PS51212">
    <property type="entry name" value="WSC"/>
    <property type="match status" value="2"/>
</dbReference>
<dbReference type="Proteomes" id="UP000095280">
    <property type="component" value="Unplaced"/>
</dbReference>
<accession>A0A1I8IPJ6</accession>
<comment type="subcellular location">
    <subcellularLocation>
        <location evidence="1">Nucleus</location>
    </subcellularLocation>
</comment>
<dbReference type="GO" id="GO:0003682">
    <property type="term" value="F:chromatin binding"/>
    <property type="evidence" value="ECO:0007669"/>
    <property type="project" value="TreeGrafter"/>
</dbReference>
<keyword evidence="7" id="KW-1185">Reference proteome</keyword>
<feature type="domain" description="WSC" evidence="6">
    <location>
        <begin position="871"/>
        <end position="974"/>
    </location>
</feature>
<feature type="domain" description="WSC" evidence="6">
    <location>
        <begin position="569"/>
        <end position="679"/>
    </location>
</feature>
<evidence type="ECO:0000256" key="4">
    <source>
        <dbReference type="ARBA" id="ARBA00023242"/>
    </source>
</evidence>
<evidence type="ECO:0000256" key="3">
    <source>
        <dbReference type="ARBA" id="ARBA00022705"/>
    </source>
</evidence>
<dbReference type="GO" id="GO:0003697">
    <property type="term" value="F:single-stranded DNA binding"/>
    <property type="evidence" value="ECO:0007669"/>
    <property type="project" value="TreeGrafter"/>
</dbReference>
<evidence type="ECO:0000313" key="8">
    <source>
        <dbReference type="WBParaSite" id="maker-uti_cns_0014679-snap-gene-0.3-mRNA-1"/>
    </source>
</evidence>
<keyword evidence="3" id="KW-0235">DNA replication</keyword>